<evidence type="ECO:0000256" key="7">
    <source>
        <dbReference type="PIRSR" id="PIRSR630616-2"/>
    </source>
</evidence>
<name>A0A9N9C2Z4_9GLOM</name>
<evidence type="ECO:0000256" key="8">
    <source>
        <dbReference type="PIRSR" id="PIRSR630616-3"/>
    </source>
</evidence>
<dbReference type="PROSITE" id="PS00107">
    <property type="entry name" value="PROTEIN_KINASE_ATP"/>
    <property type="match status" value="1"/>
</dbReference>
<feature type="compositionally biased region" description="Basic and acidic residues" evidence="10">
    <location>
        <begin position="498"/>
        <end position="512"/>
    </location>
</feature>
<evidence type="ECO:0000256" key="2">
    <source>
        <dbReference type="ARBA" id="ARBA00022679"/>
    </source>
</evidence>
<reference evidence="12" key="1">
    <citation type="submission" date="2021-06" db="EMBL/GenBank/DDBJ databases">
        <authorList>
            <person name="Kallberg Y."/>
            <person name="Tangrot J."/>
            <person name="Rosling A."/>
        </authorList>
    </citation>
    <scope>NUCLEOTIDE SEQUENCE</scope>
    <source>
        <strain evidence="12">FL966</strain>
    </source>
</reference>
<dbReference type="SMART" id="SM00220">
    <property type="entry name" value="S_TKc"/>
    <property type="match status" value="1"/>
</dbReference>
<gene>
    <name evidence="12" type="ORF">CPELLU_LOCUS6440</name>
</gene>
<comment type="caution">
    <text evidence="12">The sequence shown here is derived from an EMBL/GenBank/DDBJ whole genome shotgun (WGS) entry which is preliminary data.</text>
</comment>
<evidence type="ECO:0000259" key="11">
    <source>
        <dbReference type="PROSITE" id="PS50011"/>
    </source>
</evidence>
<evidence type="ECO:0000256" key="4">
    <source>
        <dbReference type="ARBA" id="ARBA00022777"/>
    </source>
</evidence>
<evidence type="ECO:0000256" key="3">
    <source>
        <dbReference type="ARBA" id="ARBA00022741"/>
    </source>
</evidence>
<keyword evidence="2" id="KW-0808">Transferase</keyword>
<feature type="region of interest" description="Disordered" evidence="10">
    <location>
        <begin position="434"/>
        <end position="453"/>
    </location>
</feature>
<evidence type="ECO:0000313" key="13">
    <source>
        <dbReference type="Proteomes" id="UP000789759"/>
    </source>
</evidence>
<feature type="region of interest" description="Disordered" evidence="10">
    <location>
        <begin position="583"/>
        <end position="660"/>
    </location>
</feature>
<feature type="binding site" evidence="7">
    <location>
        <begin position="191"/>
        <end position="192"/>
    </location>
    <ligand>
        <name>ATP</name>
        <dbReference type="ChEBI" id="CHEBI:30616"/>
    </ligand>
</feature>
<dbReference type="InterPro" id="IPR030616">
    <property type="entry name" value="Aur-like"/>
</dbReference>
<proteinExistence type="predicted"/>
<feature type="compositionally biased region" description="Low complexity" evidence="10">
    <location>
        <begin position="617"/>
        <end position="651"/>
    </location>
</feature>
<feature type="domain" description="Protein kinase" evidence="11">
    <location>
        <begin position="52"/>
        <end position="351"/>
    </location>
</feature>
<feature type="binding site" evidence="7">
    <location>
        <position position="212"/>
    </location>
    <ligand>
        <name>ATP</name>
        <dbReference type="ChEBI" id="CHEBI:30616"/>
    </ligand>
</feature>
<dbReference type="Pfam" id="PF00069">
    <property type="entry name" value="Pkinase"/>
    <property type="match status" value="1"/>
</dbReference>
<dbReference type="SUPFAM" id="SSF56112">
    <property type="entry name" value="Protein kinase-like (PK-like)"/>
    <property type="match status" value="1"/>
</dbReference>
<evidence type="ECO:0000256" key="10">
    <source>
        <dbReference type="SAM" id="MobiDB-lite"/>
    </source>
</evidence>
<dbReference type="AlphaFoldDB" id="A0A9N9C2Z4"/>
<keyword evidence="5 7" id="KW-0067">ATP-binding</keyword>
<feature type="cross-link" description="Glycyl lysine isopeptide (Lys-Gly) (interchain with G-Cter in SUMO2)" evidence="8">
    <location>
        <position position="189"/>
    </location>
</feature>
<dbReference type="EMBL" id="CAJVQA010003999">
    <property type="protein sequence ID" value="CAG8588933.1"/>
    <property type="molecule type" value="Genomic_DNA"/>
</dbReference>
<keyword evidence="13" id="KW-1185">Reference proteome</keyword>
<dbReference type="InterPro" id="IPR008271">
    <property type="entry name" value="Ser/Thr_kinase_AS"/>
</dbReference>
<accession>A0A9N9C2Z4</accession>
<feature type="region of interest" description="Disordered" evidence="10">
    <location>
        <begin position="541"/>
        <end position="565"/>
    </location>
</feature>
<dbReference type="Gene3D" id="1.10.510.10">
    <property type="entry name" value="Transferase(Phosphotransferase) domain 1"/>
    <property type="match status" value="1"/>
</dbReference>
<dbReference type="PROSITE" id="PS00108">
    <property type="entry name" value="PROTEIN_KINASE_ST"/>
    <property type="match status" value="1"/>
</dbReference>
<feature type="binding site" evidence="7 9">
    <location>
        <position position="81"/>
    </location>
    <ligand>
        <name>ATP</name>
        <dbReference type="ChEBI" id="CHEBI:30616"/>
    </ligand>
</feature>
<dbReference type="Proteomes" id="UP000789759">
    <property type="component" value="Unassembled WGS sequence"/>
</dbReference>
<dbReference type="InterPro" id="IPR000719">
    <property type="entry name" value="Prot_kinase_dom"/>
</dbReference>
<feature type="region of interest" description="Disordered" evidence="10">
    <location>
        <begin position="350"/>
        <end position="375"/>
    </location>
</feature>
<dbReference type="InterPro" id="IPR017441">
    <property type="entry name" value="Protein_kinase_ATP_BS"/>
</dbReference>
<organism evidence="12 13">
    <name type="scientific">Cetraspora pellucida</name>
    <dbReference type="NCBI Taxonomy" id="1433469"/>
    <lineage>
        <taxon>Eukaryota</taxon>
        <taxon>Fungi</taxon>
        <taxon>Fungi incertae sedis</taxon>
        <taxon>Mucoromycota</taxon>
        <taxon>Glomeromycotina</taxon>
        <taxon>Glomeromycetes</taxon>
        <taxon>Diversisporales</taxon>
        <taxon>Gigasporaceae</taxon>
        <taxon>Cetraspora</taxon>
    </lineage>
</organism>
<dbReference type="GO" id="GO:0005524">
    <property type="term" value="F:ATP binding"/>
    <property type="evidence" value="ECO:0007669"/>
    <property type="project" value="UniProtKB-UniRule"/>
</dbReference>
<protein>
    <submittedName>
        <fullName evidence="12">16951_t:CDS:1</fullName>
    </submittedName>
</protein>
<sequence>MMLKRSSSIPNWSTVLDFENNQPLRPGPLSSPIILPFEIGTTIVNPEDGSAFQLLQPLGNGSYAVVYRVLEKSSNKHYALKCLSKANLNDYHLEVQRNEVHVHKRLNHPNIVKLDRYFETPDWLFLVLEYCEGQDLYYWLAQNNDSRDPKTGKQLSEKERIVIVKQVFMQILDAVGYCHSQGVAHRDLKPENFIVMINNNSKVSSIQVKLTDFGLATDENESVDFDCGSKPYMSYECRNPICESYNPRLADIWSLGIILLNLMYHRSPWSDPNPTQCKSFASFQVDKSGFLINRFATIPKKVAHFLANRVFCKVEEGRIKIEEWKFWCSDMMENMLSERKDIKSVNDDAVVPQQQSSSSNLSFKQNPTHPHRCHVHNHHDSWSEVFGEFDNEMDFTAPVLFDRQDSDDYLKKLKDVKVETKNIVLQDELGLNKKDDENSADVNADNSDVDSGFGTDEDINNVIKKTQDVISESSEVANHYKVPLSVSPPKVIYCKPKPWGEQKSRDHQHEPSIENGLPPSSINNNHWSSYKQRRERLERRKHEQNLSMWNNRRRGSFSADDPTLASSRPHHISHFNHYIPTSISNSRPLIPKSTLPPSPFKSQLPPRKQKGSQLIYTPPISTSSPLSPLSTPSNTLTSRHKSSAVSSTSDQSSKKSLEITPMKVTRSTKNNLGKMLAGVVMFNRSVKVGGQDNGNI</sequence>
<feature type="compositionally biased region" description="Polar residues" evidence="10">
    <location>
        <begin position="352"/>
        <end position="368"/>
    </location>
</feature>
<evidence type="ECO:0000313" key="12">
    <source>
        <dbReference type="EMBL" id="CAG8588933.1"/>
    </source>
</evidence>
<evidence type="ECO:0000256" key="9">
    <source>
        <dbReference type="PROSITE-ProRule" id="PRU10141"/>
    </source>
</evidence>
<keyword evidence="4" id="KW-0418">Kinase</keyword>
<evidence type="ECO:0000256" key="6">
    <source>
        <dbReference type="PIRSR" id="PIRSR630616-1"/>
    </source>
</evidence>
<dbReference type="InterPro" id="IPR011009">
    <property type="entry name" value="Kinase-like_dom_sf"/>
</dbReference>
<feature type="region of interest" description="Disordered" evidence="10">
    <location>
        <begin position="497"/>
        <end position="526"/>
    </location>
</feature>
<evidence type="ECO:0000256" key="1">
    <source>
        <dbReference type="ARBA" id="ARBA00022527"/>
    </source>
</evidence>
<dbReference type="GO" id="GO:0004674">
    <property type="term" value="F:protein serine/threonine kinase activity"/>
    <property type="evidence" value="ECO:0007669"/>
    <property type="project" value="UniProtKB-KW"/>
</dbReference>
<feature type="active site" description="Proton acceptor" evidence="6">
    <location>
        <position position="187"/>
    </location>
</feature>
<dbReference type="PANTHER" id="PTHR24350">
    <property type="entry name" value="SERINE/THREONINE-PROTEIN KINASE IAL-RELATED"/>
    <property type="match status" value="1"/>
</dbReference>
<dbReference type="PROSITE" id="PS50011">
    <property type="entry name" value="PROTEIN_KINASE_DOM"/>
    <property type="match status" value="1"/>
</dbReference>
<evidence type="ECO:0000256" key="5">
    <source>
        <dbReference type="ARBA" id="ARBA00022840"/>
    </source>
</evidence>
<keyword evidence="1" id="KW-0723">Serine/threonine-protein kinase</keyword>
<keyword evidence="3 7" id="KW-0547">Nucleotide-binding</keyword>
<dbReference type="FunFam" id="3.30.200.20:FF:000042">
    <property type="entry name" value="Aurora kinase A"/>
    <property type="match status" value="1"/>
</dbReference>
<dbReference type="OrthoDB" id="541276at2759"/>